<keyword evidence="3" id="KW-1185">Reference proteome</keyword>
<feature type="region of interest" description="Disordered" evidence="1">
    <location>
        <begin position="94"/>
        <end position="144"/>
    </location>
</feature>
<evidence type="ECO:0000313" key="2">
    <source>
        <dbReference type="EMBL" id="SAL18052.1"/>
    </source>
</evidence>
<evidence type="ECO:0000256" key="1">
    <source>
        <dbReference type="SAM" id="MobiDB-lite"/>
    </source>
</evidence>
<dbReference type="RefSeq" id="WP_087665916.1">
    <property type="nucleotide sequence ID" value="NZ_FCNW02000002.1"/>
</dbReference>
<feature type="compositionally biased region" description="Acidic residues" evidence="1">
    <location>
        <begin position="98"/>
        <end position="108"/>
    </location>
</feature>
<protein>
    <submittedName>
        <fullName evidence="2">Uncharacterized protein</fullName>
    </submittedName>
</protein>
<evidence type="ECO:0000313" key="3">
    <source>
        <dbReference type="Proteomes" id="UP000054977"/>
    </source>
</evidence>
<proteinExistence type="predicted"/>
<reference evidence="2" key="1">
    <citation type="submission" date="2016-01" db="EMBL/GenBank/DDBJ databases">
        <authorList>
            <person name="Peeters C."/>
        </authorList>
    </citation>
    <scope>NUCLEOTIDE SEQUENCE [LARGE SCALE GENOMIC DNA]</scope>
    <source>
        <strain evidence="2">LMG 22934</strain>
    </source>
</reference>
<name>A0A158FDV9_9BURK</name>
<dbReference type="STRING" id="326474.AWB65_00821"/>
<sequence>MATRASKKSNGLFSLVERQVLGLYDAGVLSPAVLHHVIAAYAGLDVDWNDDARARTVDDRSLHEVVVLTMIPGHASRNARKDFLSVIEHWMGDQPAVEAEEPEPDDELLTQLSSATKKPRTQERKAPARKSAAFNPLVKARPLR</sequence>
<dbReference type="EMBL" id="FCNW02000002">
    <property type="protein sequence ID" value="SAL18052.1"/>
    <property type="molecule type" value="Genomic_DNA"/>
</dbReference>
<gene>
    <name evidence="2" type="ORF">AWB65_00821</name>
</gene>
<dbReference type="OrthoDB" id="9006624at2"/>
<comment type="caution">
    <text evidence="2">The sequence shown here is derived from an EMBL/GenBank/DDBJ whole genome shotgun (WGS) entry which is preliminary data.</text>
</comment>
<dbReference type="Proteomes" id="UP000054977">
    <property type="component" value="Unassembled WGS sequence"/>
</dbReference>
<dbReference type="AlphaFoldDB" id="A0A158FDV9"/>
<accession>A0A158FDV9</accession>
<organism evidence="2 3">
    <name type="scientific">Caballeronia humi</name>
    <dbReference type="NCBI Taxonomy" id="326474"/>
    <lineage>
        <taxon>Bacteria</taxon>
        <taxon>Pseudomonadati</taxon>
        <taxon>Pseudomonadota</taxon>
        <taxon>Betaproteobacteria</taxon>
        <taxon>Burkholderiales</taxon>
        <taxon>Burkholderiaceae</taxon>
        <taxon>Caballeronia</taxon>
    </lineage>
</organism>